<evidence type="ECO:0000256" key="12">
    <source>
        <dbReference type="ARBA" id="ARBA00023235"/>
    </source>
</evidence>
<comment type="subcellular location">
    <subcellularLocation>
        <location evidence="2">Nucleus</location>
        <location evidence="2">Nucleolus</location>
    </subcellularLocation>
    <subcellularLocation>
        <location evidence="15">Nucleus</location>
    </subcellularLocation>
    <subcellularLocation>
        <location evidence="15">Mitochondrion</location>
    </subcellularLocation>
</comment>
<evidence type="ECO:0000259" key="17">
    <source>
        <dbReference type="SMART" id="SM00382"/>
    </source>
</evidence>
<dbReference type="Proteomes" id="UP000253472">
    <property type="component" value="Unassembled WGS sequence"/>
</dbReference>
<evidence type="ECO:0000256" key="14">
    <source>
        <dbReference type="ARBA" id="ARBA00048954"/>
    </source>
</evidence>
<keyword evidence="13 15" id="KW-0539">Nucleus</keyword>
<proteinExistence type="inferred from homology"/>
<dbReference type="EC" id="5.6.2.3" evidence="15"/>
<evidence type="ECO:0000256" key="13">
    <source>
        <dbReference type="ARBA" id="ARBA00023242"/>
    </source>
</evidence>
<dbReference type="InterPro" id="IPR010285">
    <property type="entry name" value="DNA_helicase_pif1-like_DEAD"/>
</dbReference>
<dbReference type="GO" id="GO:0005730">
    <property type="term" value="C:nucleolus"/>
    <property type="evidence" value="ECO:0007669"/>
    <property type="project" value="UniProtKB-SubCell"/>
</dbReference>
<dbReference type="PANTHER" id="PTHR47642:SF5">
    <property type="entry name" value="ATP-DEPENDENT DNA HELICASE"/>
    <property type="match status" value="1"/>
</dbReference>
<evidence type="ECO:0000256" key="5">
    <source>
        <dbReference type="ARBA" id="ARBA00022801"/>
    </source>
</evidence>
<evidence type="ECO:0000256" key="8">
    <source>
        <dbReference type="ARBA" id="ARBA00023125"/>
    </source>
</evidence>
<dbReference type="HAMAP" id="MF_03176">
    <property type="entry name" value="PIF1"/>
    <property type="match status" value="1"/>
</dbReference>
<evidence type="ECO:0000256" key="1">
    <source>
        <dbReference type="ARBA" id="ARBA00001946"/>
    </source>
</evidence>
<dbReference type="OrthoDB" id="432234at2759"/>
<feature type="region of interest" description="Disordered" evidence="16">
    <location>
        <begin position="170"/>
        <end position="191"/>
    </location>
</feature>
<dbReference type="Pfam" id="PF05970">
    <property type="entry name" value="PIF1"/>
    <property type="match status" value="1"/>
</dbReference>
<keyword evidence="9 15" id="KW-0496">Mitochondrion</keyword>
<protein>
    <recommendedName>
        <fullName evidence="15">ATP-dependent DNA helicase PIF1</fullName>
        <ecNumber evidence="15">5.6.2.3</ecNumber>
    </recommendedName>
    <alternativeName>
        <fullName evidence="15">DNA 5'-3' helicase PIF1</fullName>
    </alternativeName>
    <alternativeName>
        <fullName evidence="15">DNA repair and recombination helicase PIF1</fullName>
    </alternativeName>
</protein>
<dbReference type="PANTHER" id="PTHR47642">
    <property type="entry name" value="ATP-DEPENDENT DNA HELICASE"/>
    <property type="match status" value="1"/>
</dbReference>
<feature type="DNA-binding region" evidence="15">
    <location>
        <begin position="703"/>
        <end position="722"/>
    </location>
</feature>
<dbReference type="SUPFAM" id="SSF52540">
    <property type="entry name" value="P-loop containing nucleoside triphosphate hydrolases"/>
    <property type="match status" value="2"/>
</dbReference>
<keyword evidence="8 15" id="KW-0238">DNA-binding</keyword>
<gene>
    <name evidence="18" type="primary">PIF1_0</name>
    <name evidence="15" type="synonym">PIF1</name>
    <name evidence="18" type="ORF">Cantr_01988</name>
</gene>
<organism evidence="18 19">
    <name type="scientific">Candida viswanathii</name>
    <dbReference type="NCBI Taxonomy" id="5486"/>
    <lineage>
        <taxon>Eukaryota</taxon>
        <taxon>Fungi</taxon>
        <taxon>Dikarya</taxon>
        <taxon>Ascomycota</taxon>
        <taxon>Saccharomycotina</taxon>
        <taxon>Pichiomycetes</taxon>
        <taxon>Debaryomycetaceae</taxon>
        <taxon>Candida/Lodderomyces clade</taxon>
        <taxon>Candida</taxon>
    </lineage>
</organism>
<dbReference type="GO" id="GO:0043139">
    <property type="term" value="F:5'-3' DNA helicase activity"/>
    <property type="evidence" value="ECO:0007669"/>
    <property type="project" value="UniProtKB-UniRule"/>
</dbReference>
<name>A0A367YKM2_9ASCO</name>
<dbReference type="InterPro" id="IPR051055">
    <property type="entry name" value="PIF1_helicase"/>
</dbReference>
<evidence type="ECO:0000256" key="3">
    <source>
        <dbReference type="ARBA" id="ARBA00022741"/>
    </source>
</evidence>
<feature type="compositionally biased region" description="Polar residues" evidence="16">
    <location>
        <begin position="133"/>
        <end position="143"/>
    </location>
</feature>
<sequence>MQADNEIDLALERILDNEDPFEDTETRNSGAVLSSGQKPCAASQRKSLLLLLQMSPRGLVASTPKSPQPIVKAKDPSQMQDELVSTTFDVSDIDDEFMAALAAAEDGGCPRNKNLATSTPVKPSQGIRRRRSTQSLETPQNKKTCTYIQTTSQSAAPLMQESDIGIDIVKPSEADPAPTQVSEPPQALTSSQVRNPFTVPTQFQRLYSTATPQELKHHTLLLATQHVPKQPKQKELSIEKPPESRSSKSVKPIILSKEQEYILKRVMQGVSLFYTGSAGTGKSVLLRSIIKSLREKYDRGIAVTASTGLAACNIGGITLHSFAGIGLGQGTVESLLRKVRRNRTALRRWQETRVLIIDEVSMVDGNLLDKLNELAKKIRHNTSPFGGIQLVACGDFYQLPPVVKNTDLNEKKVEPYFSFECKAWEEAIKQTLTLKEIFRQKGDQPFIDMLNEIRDGRISLGTINKFRSLERRLKCPEGFVPSELYATRNEVERANNRKLNSMEGEIVTYTARDGGTLEKKQIEMLVSNFLAPKKLQLKIGAQVMCIKNYDDRLVNGSLGKVVAFVDGVTYFKRGKGDKEENKKDADDFVFGEFKRDQLVSTKDLAGANPPSENQRKSKLEARLLADQGYGKLPVVKFLHTDGSMRTVVVEPETTTIEDDEGRVLASRTQFPLMLAWSLLIHKAQGQSLQYAVVDMKKVFERGQAYVALSRAVSRSGLQVKNFKADKIAAHPKVIKFYKSLYSYEQDVKE</sequence>
<feature type="binding site" evidence="15">
    <location>
        <begin position="276"/>
        <end position="283"/>
    </location>
    <ligand>
        <name>ATP</name>
        <dbReference type="ChEBI" id="CHEBI:30616"/>
    </ligand>
</feature>
<dbReference type="FunFam" id="3.40.50.300:FF:001226">
    <property type="entry name" value="ATP-dependent DNA helicase PIF1"/>
    <property type="match status" value="1"/>
</dbReference>
<dbReference type="CDD" id="cd18809">
    <property type="entry name" value="SF1_C_RecD"/>
    <property type="match status" value="1"/>
</dbReference>
<keyword evidence="12 15" id="KW-0413">Isomerase</keyword>
<dbReference type="GO" id="GO:0000723">
    <property type="term" value="P:telomere maintenance"/>
    <property type="evidence" value="ECO:0007669"/>
    <property type="project" value="InterPro"/>
</dbReference>
<keyword evidence="6 15" id="KW-0347">Helicase</keyword>
<keyword evidence="7 15" id="KW-0067">ATP-binding</keyword>
<keyword evidence="4 15" id="KW-0227">DNA damage</keyword>
<dbReference type="InterPro" id="IPR027417">
    <property type="entry name" value="P-loop_NTPase"/>
</dbReference>
<dbReference type="Pfam" id="PF21530">
    <property type="entry name" value="Pif1_2B_dom"/>
    <property type="match status" value="1"/>
</dbReference>
<evidence type="ECO:0000256" key="4">
    <source>
        <dbReference type="ARBA" id="ARBA00022763"/>
    </source>
</evidence>
<dbReference type="GO" id="GO:0006310">
    <property type="term" value="P:DNA recombination"/>
    <property type="evidence" value="ECO:0007669"/>
    <property type="project" value="UniProtKB-UniRule"/>
</dbReference>
<dbReference type="GO" id="GO:0005739">
    <property type="term" value="C:mitochondrion"/>
    <property type="evidence" value="ECO:0007669"/>
    <property type="project" value="UniProtKB-SubCell"/>
</dbReference>
<keyword evidence="19" id="KW-1185">Reference proteome</keyword>
<comment type="function">
    <text evidence="15">DNA-dependent ATPase and 5'-3' DNA helicase required for the maintenance of both mitochondrial and nuclear genome stability.</text>
</comment>
<evidence type="ECO:0000256" key="11">
    <source>
        <dbReference type="ARBA" id="ARBA00023204"/>
    </source>
</evidence>
<evidence type="ECO:0000313" key="18">
    <source>
        <dbReference type="EMBL" id="RCK66327.1"/>
    </source>
</evidence>
<comment type="cofactor">
    <cofactor evidence="1 15">
        <name>Mg(2+)</name>
        <dbReference type="ChEBI" id="CHEBI:18420"/>
    </cofactor>
</comment>
<evidence type="ECO:0000256" key="10">
    <source>
        <dbReference type="ARBA" id="ARBA00023172"/>
    </source>
</evidence>
<reference evidence="18 19" key="1">
    <citation type="submission" date="2018-06" db="EMBL/GenBank/DDBJ databases">
        <title>Whole genome sequencing of Candida tropicalis (genome annotated by CSBL at Korea University).</title>
        <authorList>
            <person name="Ahn J."/>
        </authorList>
    </citation>
    <scope>NUCLEOTIDE SEQUENCE [LARGE SCALE GENOMIC DNA]</scope>
    <source>
        <strain evidence="18 19">ATCC 20962</strain>
    </source>
</reference>
<feature type="region of interest" description="Disordered" evidence="16">
    <location>
        <begin position="110"/>
        <end position="143"/>
    </location>
</feature>
<keyword evidence="3 15" id="KW-0547">Nucleotide-binding</keyword>
<dbReference type="InterPro" id="IPR003593">
    <property type="entry name" value="AAA+_ATPase"/>
</dbReference>
<comment type="catalytic activity">
    <reaction evidence="14 15">
        <text>ATP + H2O = ADP + phosphate + H(+)</text>
        <dbReference type="Rhea" id="RHEA:13065"/>
        <dbReference type="ChEBI" id="CHEBI:15377"/>
        <dbReference type="ChEBI" id="CHEBI:15378"/>
        <dbReference type="ChEBI" id="CHEBI:30616"/>
        <dbReference type="ChEBI" id="CHEBI:43474"/>
        <dbReference type="ChEBI" id="CHEBI:456216"/>
        <dbReference type="EC" id="5.6.2.3"/>
    </reaction>
</comment>
<evidence type="ECO:0000256" key="2">
    <source>
        <dbReference type="ARBA" id="ARBA00004604"/>
    </source>
</evidence>
<keyword evidence="5 15" id="KW-0378">Hydrolase</keyword>
<dbReference type="AlphaFoldDB" id="A0A367YKM2"/>
<feature type="region of interest" description="Disordered" evidence="16">
    <location>
        <begin position="227"/>
        <end position="250"/>
    </location>
</feature>
<comment type="caution">
    <text evidence="18">The sequence shown here is derived from an EMBL/GenBank/DDBJ whole genome shotgun (WGS) entry which is preliminary data.</text>
</comment>
<dbReference type="GO" id="GO:0006281">
    <property type="term" value="P:DNA repair"/>
    <property type="evidence" value="ECO:0007669"/>
    <property type="project" value="UniProtKB-UniRule"/>
</dbReference>
<feature type="compositionally biased region" description="Polar residues" evidence="16">
    <location>
        <begin position="27"/>
        <end position="37"/>
    </location>
</feature>
<dbReference type="InterPro" id="IPR048293">
    <property type="entry name" value="PIF1_RRM3_pfh1"/>
</dbReference>
<accession>A0A367YKM2</accession>
<evidence type="ECO:0000256" key="6">
    <source>
        <dbReference type="ARBA" id="ARBA00022806"/>
    </source>
</evidence>
<dbReference type="GO" id="GO:0016887">
    <property type="term" value="F:ATP hydrolysis activity"/>
    <property type="evidence" value="ECO:0007669"/>
    <property type="project" value="RHEA"/>
</dbReference>
<evidence type="ECO:0000256" key="15">
    <source>
        <dbReference type="HAMAP-Rule" id="MF_03176"/>
    </source>
</evidence>
<dbReference type="CDD" id="cd18037">
    <property type="entry name" value="DEXSc_Pif1_like"/>
    <property type="match status" value="1"/>
</dbReference>
<comment type="similarity">
    <text evidence="15">Belongs to the helicase family. PIF1 subfamily.</text>
</comment>
<dbReference type="EMBL" id="QLNQ01000016">
    <property type="protein sequence ID" value="RCK66327.1"/>
    <property type="molecule type" value="Genomic_DNA"/>
</dbReference>
<evidence type="ECO:0000256" key="9">
    <source>
        <dbReference type="ARBA" id="ARBA00023128"/>
    </source>
</evidence>
<dbReference type="GO" id="GO:0003697">
    <property type="term" value="F:single-stranded DNA binding"/>
    <property type="evidence" value="ECO:0007669"/>
    <property type="project" value="UniProtKB-ARBA"/>
</dbReference>
<comment type="subunit">
    <text evidence="15">Monomer.</text>
</comment>
<dbReference type="Gene3D" id="3.40.50.300">
    <property type="entry name" value="P-loop containing nucleotide triphosphate hydrolases"/>
    <property type="match status" value="1"/>
</dbReference>
<feature type="compositionally biased region" description="Polar residues" evidence="16">
    <location>
        <begin position="179"/>
        <end position="191"/>
    </location>
</feature>
<dbReference type="SMART" id="SM00382">
    <property type="entry name" value="AAA"/>
    <property type="match status" value="1"/>
</dbReference>
<dbReference type="STRING" id="5486.A0A367YKM2"/>
<dbReference type="GO" id="GO:0005524">
    <property type="term" value="F:ATP binding"/>
    <property type="evidence" value="ECO:0007669"/>
    <property type="project" value="UniProtKB-UniRule"/>
</dbReference>
<feature type="compositionally biased region" description="Basic and acidic residues" evidence="16">
    <location>
        <begin position="232"/>
        <end position="246"/>
    </location>
</feature>
<dbReference type="InterPro" id="IPR049163">
    <property type="entry name" value="Pif1-like_2B_dom"/>
</dbReference>
<keyword evidence="11 15" id="KW-0234">DNA repair</keyword>
<evidence type="ECO:0000256" key="7">
    <source>
        <dbReference type="ARBA" id="ARBA00022840"/>
    </source>
</evidence>
<evidence type="ECO:0000313" key="19">
    <source>
        <dbReference type="Proteomes" id="UP000253472"/>
    </source>
</evidence>
<evidence type="ECO:0000256" key="16">
    <source>
        <dbReference type="SAM" id="MobiDB-lite"/>
    </source>
</evidence>
<feature type="domain" description="AAA+ ATPase" evidence="17">
    <location>
        <begin position="268"/>
        <end position="568"/>
    </location>
</feature>
<feature type="region of interest" description="Disordered" evidence="16">
    <location>
        <begin position="16"/>
        <end position="38"/>
    </location>
</feature>
<keyword evidence="10 15" id="KW-0233">DNA recombination</keyword>